<proteinExistence type="predicted"/>
<comment type="caution">
    <text evidence="3">The sequence shown here is derived from an EMBL/GenBank/DDBJ whole genome shotgun (WGS) entry which is preliminary data.</text>
</comment>
<dbReference type="Pfam" id="PF02978">
    <property type="entry name" value="SRP_SPB"/>
    <property type="match status" value="1"/>
</dbReference>
<dbReference type="Proteomes" id="UP000729402">
    <property type="component" value="Unassembled WGS sequence"/>
</dbReference>
<dbReference type="EMBL" id="JAAALK010000290">
    <property type="protein sequence ID" value="KAG8047418.1"/>
    <property type="molecule type" value="Genomic_DNA"/>
</dbReference>
<protein>
    <recommendedName>
        <fullName evidence="2">Signal recognition particle SRP54 subunit M-domain domain-containing protein</fullName>
    </recommendedName>
</protein>
<dbReference type="PANTHER" id="PTHR11564">
    <property type="entry name" value="SIGNAL RECOGNITION PARTICLE 54K PROTEIN SRP54"/>
    <property type="match status" value="1"/>
</dbReference>
<feature type="domain" description="Signal recognition particle SRP54 subunit M-domain" evidence="2">
    <location>
        <begin position="38"/>
        <end position="138"/>
    </location>
</feature>
<dbReference type="GO" id="GO:0006614">
    <property type="term" value="P:SRP-dependent cotranslational protein targeting to membrane"/>
    <property type="evidence" value="ECO:0007669"/>
    <property type="project" value="InterPro"/>
</dbReference>
<evidence type="ECO:0000256" key="1">
    <source>
        <dbReference type="SAM" id="MobiDB-lite"/>
    </source>
</evidence>
<organism evidence="3 4">
    <name type="scientific">Zizania palustris</name>
    <name type="common">Northern wild rice</name>
    <dbReference type="NCBI Taxonomy" id="103762"/>
    <lineage>
        <taxon>Eukaryota</taxon>
        <taxon>Viridiplantae</taxon>
        <taxon>Streptophyta</taxon>
        <taxon>Embryophyta</taxon>
        <taxon>Tracheophyta</taxon>
        <taxon>Spermatophyta</taxon>
        <taxon>Magnoliopsida</taxon>
        <taxon>Liliopsida</taxon>
        <taxon>Poales</taxon>
        <taxon>Poaceae</taxon>
        <taxon>BOP clade</taxon>
        <taxon>Oryzoideae</taxon>
        <taxon>Oryzeae</taxon>
        <taxon>Zizaniinae</taxon>
        <taxon>Zizania</taxon>
    </lineage>
</organism>
<dbReference type="GO" id="GO:0005525">
    <property type="term" value="F:GTP binding"/>
    <property type="evidence" value="ECO:0007669"/>
    <property type="project" value="InterPro"/>
</dbReference>
<dbReference type="GO" id="GO:0048500">
    <property type="term" value="C:signal recognition particle"/>
    <property type="evidence" value="ECO:0007669"/>
    <property type="project" value="InterPro"/>
</dbReference>
<dbReference type="InterPro" id="IPR022941">
    <property type="entry name" value="SRP54"/>
</dbReference>
<evidence type="ECO:0000313" key="3">
    <source>
        <dbReference type="EMBL" id="KAG8047418.1"/>
    </source>
</evidence>
<dbReference type="GO" id="GO:0003924">
    <property type="term" value="F:GTPase activity"/>
    <property type="evidence" value="ECO:0007669"/>
    <property type="project" value="InterPro"/>
</dbReference>
<reference evidence="3" key="1">
    <citation type="journal article" date="2021" name="bioRxiv">
        <title>Whole Genome Assembly and Annotation of Northern Wild Rice, Zizania palustris L., Supports a Whole Genome Duplication in the Zizania Genus.</title>
        <authorList>
            <person name="Haas M."/>
            <person name="Kono T."/>
            <person name="Macchietto M."/>
            <person name="Millas R."/>
            <person name="McGilp L."/>
            <person name="Shao M."/>
            <person name="Duquette J."/>
            <person name="Hirsch C.N."/>
            <person name="Kimball J."/>
        </authorList>
    </citation>
    <scope>NUCLEOTIDE SEQUENCE</scope>
    <source>
        <tissue evidence="3">Fresh leaf tissue</tissue>
    </source>
</reference>
<dbReference type="AlphaFoldDB" id="A0A8J5VHD3"/>
<gene>
    <name evidence="3" type="ORF">GUJ93_ZPchr0008g11940</name>
</gene>
<dbReference type="OrthoDB" id="1727884at2759"/>
<evidence type="ECO:0000313" key="4">
    <source>
        <dbReference type="Proteomes" id="UP000729402"/>
    </source>
</evidence>
<dbReference type="InterPro" id="IPR004125">
    <property type="entry name" value="Signal_recog_particle_SRP54_M"/>
</dbReference>
<dbReference type="GO" id="GO:0008312">
    <property type="term" value="F:7S RNA binding"/>
    <property type="evidence" value="ECO:0007669"/>
    <property type="project" value="InterPro"/>
</dbReference>
<evidence type="ECO:0000259" key="2">
    <source>
        <dbReference type="Pfam" id="PF02978"/>
    </source>
</evidence>
<name>A0A8J5VHD3_ZIZPA</name>
<keyword evidence="4" id="KW-1185">Reference proteome</keyword>
<sequence length="375" mass="42819">MAQRVLGMGDVLSFVEKAQEVVRQEDVVELHKKILSAKFNFNDFLKQSQNVAKMGSMSRVIGMIPGMNKVTPAQIREAEKKLAFVESMINAMTAEEREKPELLAESRERRIRVVEESGKTEQEVSQLVAQLFQMRAHMQKLMGMMQGQEAIPGIGNLMESLSAYEKAPPGTARWKRRHGKTMQRELDAVVGVRTVLHIFILLGGKCIYFYTTLSLKVVRTSNLVIEVLPDHWLHWDFLSLYMHCMIAYCRMSDEELRNMINLTLTCQIDQRENCSDKMEQFLKRCFYQSGQYNSEEDFFELDRKLKEKEVTIYVEKGLYKGFGLATGTQEAARRPLPISHSKATTAKPPLPTTAGETLQLQVVDSAEMQSVHTII</sequence>
<reference evidence="3" key="2">
    <citation type="submission" date="2021-02" db="EMBL/GenBank/DDBJ databases">
        <authorList>
            <person name="Kimball J.A."/>
            <person name="Haas M.W."/>
            <person name="Macchietto M."/>
            <person name="Kono T."/>
            <person name="Duquette J."/>
            <person name="Shao M."/>
        </authorList>
    </citation>
    <scope>NUCLEOTIDE SEQUENCE</scope>
    <source>
        <tissue evidence="3">Fresh leaf tissue</tissue>
    </source>
</reference>
<dbReference type="PANTHER" id="PTHR11564:SF5">
    <property type="entry name" value="SIGNAL RECOGNITION PARTICLE SUBUNIT SRP54"/>
    <property type="match status" value="1"/>
</dbReference>
<feature type="region of interest" description="Disordered" evidence="1">
    <location>
        <begin position="333"/>
        <end position="352"/>
    </location>
</feature>
<accession>A0A8J5VHD3</accession>